<dbReference type="AlphaFoldDB" id="A0AAE2SAZ2"/>
<name>A0AAE2SAZ2_9BACT</name>
<evidence type="ECO:0008006" key="4">
    <source>
        <dbReference type="Google" id="ProtNLM"/>
    </source>
</evidence>
<proteinExistence type="predicted"/>
<evidence type="ECO:0000256" key="1">
    <source>
        <dbReference type="SAM" id="Phobius"/>
    </source>
</evidence>
<feature type="transmembrane region" description="Helical" evidence="1">
    <location>
        <begin position="52"/>
        <end position="69"/>
    </location>
</feature>
<organism evidence="2 3">
    <name type="scientific">Oceaniferula flava</name>
    <dbReference type="NCBI Taxonomy" id="2800421"/>
    <lineage>
        <taxon>Bacteria</taxon>
        <taxon>Pseudomonadati</taxon>
        <taxon>Verrucomicrobiota</taxon>
        <taxon>Verrucomicrobiia</taxon>
        <taxon>Verrucomicrobiales</taxon>
        <taxon>Verrucomicrobiaceae</taxon>
        <taxon>Oceaniferula</taxon>
    </lineage>
</organism>
<dbReference type="EMBL" id="JAENIG010000003">
    <property type="protein sequence ID" value="MBK1854528.1"/>
    <property type="molecule type" value="Genomic_DNA"/>
</dbReference>
<feature type="transmembrane region" description="Helical" evidence="1">
    <location>
        <begin position="76"/>
        <end position="94"/>
    </location>
</feature>
<keyword evidence="3" id="KW-1185">Reference proteome</keyword>
<evidence type="ECO:0000313" key="3">
    <source>
        <dbReference type="Proteomes" id="UP000634206"/>
    </source>
</evidence>
<feature type="transmembrane region" description="Helical" evidence="1">
    <location>
        <begin position="100"/>
        <end position="117"/>
    </location>
</feature>
<dbReference type="RefSeq" id="WP_309489135.1">
    <property type="nucleotide sequence ID" value="NZ_JAENIG010000003.1"/>
</dbReference>
<sequence>MKQLPNIAGALLGLAFLLFGLNHFFHFLKMPSGGESGPHTVAFFTAISQSGYLDFLKVMEILGAILVVIPKSRNWGLLILGPVVINIIAINLFIKGHGAVFAPPVIIIAALSAYLLWAGRQSFLALLNSTSKQP</sequence>
<reference evidence="2" key="1">
    <citation type="submission" date="2021-01" db="EMBL/GenBank/DDBJ databases">
        <title>Modified the classification status of verrucomicrobia.</title>
        <authorList>
            <person name="Feng X."/>
        </authorList>
    </citation>
    <scope>NUCLEOTIDE SEQUENCE</scope>
    <source>
        <strain evidence="2">5K15</strain>
    </source>
</reference>
<keyword evidence="1" id="KW-0812">Transmembrane</keyword>
<keyword evidence="1" id="KW-1133">Transmembrane helix</keyword>
<protein>
    <recommendedName>
        <fullName evidence="4">DoxX family protein</fullName>
    </recommendedName>
</protein>
<gene>
    <name evidence="2" type="ORF">JIN83_06130</name>
</gene>
<accession>A0AAE2SAZ2</accession>
<comment type="caution">
    <text evidence="2">The sequence shown here is derived from an EMBL/GenBank/DDBJ whole genome shotgun (WGS) entry which is preliminary data.</text>
</comment>
<evidence type="ECO:0000313" key="2">
    <source>
        <dbReference type="EMBL" id="MBK1854528.1"/>
    </source>
</evidence>
<dbReference type="Proteomes" id="UP000634206">
    <property type="component" value="Unassembled WGS sequence"/>
</dbReference>
<keyword evidence="1" id="KW-0472">Membrane</keyword>